<evidence type="ECO:0000256" key="1">
    <source>
        <dbReference type="SAM" id="MobiDB-lite"/>
    </source>
</evidence>
<dbReference type="OrthoDB" id="2336871at2759"/>
<dbReference type="InterPro" id="IPR053216">
    <property type="entry name" value="Appressorial_penetr-assoc"/>
</dbReference>
<reference evidence="3 4" key="1">
    <citation type="journal article" date="2011" name="PLoS Pathog.">
        <title>Endophytic Life Strategies Decoded by Genome and Transcriptome Analyses of the Mutualistic Root Symbiont Piriformospora indica.</title>
        <authorList>
            <person name="Zuccaro A."/>
            <person name="Lahrmann U."/>
            <person name="Guldener U."/>
            <person name="Langen G."/>
            <person name="Pfiffi S."/>
            <person name="Biedenkopf D."/>
            <person name="Wong P."/>
            <person name="Samans B."/>
            <person name="Grimm C."/>
            <person name="Basiewicz M."/>
            <person name="Murat C."/>
            <person name="Martin F."/>
            <person name="Kogel K.H."/>
        </authorList>
    </citation>
    <scope>NUCLEOTIDE SEQUENCE [LARGE SCALE GENOMIC DNA]</scope>
    <source>
        <strain evidence="3 4">DSM 11827</strain>
    </source>
</reference>
<dbReference type="HOGENOM" id="CLU_029378_3_0_1"/>
<dbReference type="STRING" id="1109443.G4TNG3"/>
<sequence>MLSSLQFAVLSLLLAVSFLELARGAIPVQGGDFYLPGRGPSGAVKEAKRTGHNLSSRAPGDDPQSSLTLNETQVQQALTNSGLNASDPALTASLTSENNFINFCMTQDVALTNGAQNANGSCNPTPMGRLLARDKMPSSKFKYPKNGSLLIANTTFTVQLTVRNFETGLYSNAETNFFSAPQTTNADGFLRGHSHIVIEKVASYTSEEPLDPSVFTFFKAMNAEADNNVLSVTVTNGLQPGVYRLASVRYPHVHLQISLIFISDQYGH</sequence>
<accession>G4TNG3</accession>
<keyword evidence="2" id="KW-0732">Signal</keyword>
<protein>
    <submittedName>
        <fullName evidence="3">Uncharacterized protein</fullName>
    </submittedName>
</protein>
<dbReference type="PANTHER" id="PTHR34587">
    <property type="entry name" value="VWFA DOMAIN-CONTAINING PROTEIN"/>
    <property type="match status" value="1"/>
</dbReference>
<dbReference type="EMBL" id="CAFZ01000187">
    <property type="protein sequence ID" value="CCA72860.1"/>
    <property type="molecule type" value="Genomic_DNA"/>
</dbReference>
<gene>
    <name evidence="3" type="ORF">PIIN_06796</name>
</gene>
<proteinExistence type="predicted"/>
<name>G4TNG3_SERID</name>
<dbReference type="AlphaFoldDB" id="G4TNG3"/>
<dbReference type="InParanoid" id="G4TNG3"/>
<dbReference type="OMA" id="RVCTMVA"/>
<feature type="chain" id="PRO_5003468964" evidence="2">
    <location>
        <begin position="25"/>
        <end position="268"/>
    </location>
</feature>
<keyword evidence="4" id="KW-1185">Reference proteome</keyword>
<evidence type="ECO:0000256" key="2">
    <source>
        <dbReference type="SAM" id="SignalP"/>
    </source>
</evidence>
<comment type="caution">
    <text evidence="3">The sequence shown here is derived from an EMBL/GenBank/DDBJ whole genome shotgun (WGS) entry which is preliminary data.</text>
</comment>
<evidence type="ECO:0000313" key="4">
    <source>
        <dbReference type="Proteomes" id="UP000007148"/>
    </source>
</evidence>
<evidence type="ECO:0000313" key="3">
    <source>
        <dbReference type="EMBL" id="CCA72860.1"/>
    </source>
</evidence>
<feature type="signal peptide" evidence="2">
    <location>
        <begin position="1"/>
        <end position="24"/>
    </location>
</feature>
<organism evidence="3 4">
    <name type="scientific">Serendipita indica (strain DSM 11827)</name>
    <name type="common">Root endophyte fungus</name>
    <name type="synonym">Piriformospora indica</name>
    <dbReference type="NCBI Taxonomy" id="1109443"/>
    <lineage>
        <taxon>Eukaryota</taxon>
        <taxon>Fungi</taxon>
        <taxon>Dikarya</taxon>
        <taxon>Basidiomycota</taxon>
        <taxon>Agaricomycotina</taxon>
        <taxon>Agaricomycetes</taxon>
        <taxon>Sebacinales</taxon>
        <taxon>Serendipitaceae</taxon>
        <taxon>Serendipita</taxon>
    </lineage>
</organism>
<dbReference type="PANTHER" id="PTHR34587:SF2">
    <property type="entry name" value="G-PROTEIN COUPLED RECEPTORS FAMILY 1 PROFILE DOMAIN-CONTAINING PROTEIN"/>
    <property type="match status" value="1"/>
</dbReference>
<dbReference type="Proteomes" id="UP000007148">
    <property type="component" value="Unassembled WGS sequence"/>
</dbReference>
<feature type="region of interest" description="Disordered" evidence="1">
    <location>
        <begin position="42"/>
        <end position="67"/>
    </location>
</feature>